<keyword evidence="8" id="KW-0472">Membrane</keyword>
<keyword evidence="11" id="KW-1185">Reference proteome</keyword>
<evidence type="ECO:0000313" key="11">
    <source>
        <dbReference type="Proteomes" id="UP000269396"/>
    </source>
</evidence>
<evidence type="ECO:0000256" key="3">
    <source>
        <dbReference type="ARBA" id="ARBA00022448"/>
    </source>
</evidence>
<dbReference type="GO" id="GO:0034045">
    <property type="term" value="C:phagophore assembly site membrane"/>
    <property type="evidence" value="ECO:0007669"/>
    <property type="project" value="UniProtKB-SubCell"/>
</dbReference>
<dbReference type="AlphaFoldDB" id="A0A183Q2Q1"/>
<evidence type="ECO:0000256" key="8">
    <source>
        <dbReference type="ARBA" id="ARBA00023136"/>
    </source>
</evidence>
<evidence type="ECO:0000313" key="10">
    <source>
        <dbReference type="EMBL" id="VDP83591.1"/>
    </source>
</evidence>
<dbReference type="EMBL" id="UZAL01045629">
    <property type="protein sequence ID" value="VDP83591.1"/>
    <property type="molecule type" value="Genomic_DNA"/>
</dbReference>
<dbReference type="Pfam" id="PF04109">
    <property type="entry name" value="ATG9"/>
    <property type="match status" value="1"/>
</dbReference>
<comment type="function">
    <text evidence="9">Phospholipid scramblase involved in autophagy. Cycles between the preautophagosomal structure/phagophore assembly site (PAS) and the cytoplasmic vesicle pool and supplies membrane for the growing autophagosome. Lipid scramblase activity plays a key role in preautophagosomal structure/phagophore assembly by distributing the phospholipids that arrive through ATG2 from the cytoplasmic to the luminal leaflet of the bilayer, thereby driving autophagosomal membrane expansion.</text>
</comment>
<dbReference type="Proteomes" id="UP000269396">
    <property type="component" value="Unassembled WGS sequence"/>
</dbReference>
<reference evidence="10 11" key="1">
    <citation type="submission" date="2018-11" db="EMBL/GenBank/DDBJ databases">
        <authorList>
            <consortium name="Pathogen Informatics"/>
        </authorList>
    </citation>
    <scope>NUCLEOTIDE SEQUENCE [LARGE SCALE GENOMIC DNA]</scope>
    <source>
        <strain>Denwood</strain>
        <strain evidence="11">Zambia</strain>
    </source>
</reference>
<accession>A0A183Q2Q1</accession>
<evidence type="ECO:0000256" key="2">
    <source>
        <dbReference type="ARBA" id="ARBA00006185"/>
    </source>
</evidence>
<dbReference type="GO" id="GO:0006914">
    <property type="term" value="P:autophagy"/>
    <property type="evidence" value="ECO:0007669"/>
    <property type="project" value="UniProtKB-KW"/>
</dbReference>
<comment type="subcellular location">
    <subcellularLocation>
        <location evidence="1 9">Preautophagosomal structure membrane</location>
        <topology evidence="1 9">Multi-pass membrane protein</topology>
    </subcellularLocation>
</comment>
<sequence>MFPVGQGKYECLVNEYDHPHPDPNLRGTQSFQSRKGAWDHIQNLDQFFSDIYKYHQSGGFTVSLISPTVFLSTYR</sequence>
<keyword evidence="3 9" id="KW-0813">Transport</keyword>
<dbReference type="InterPro" id="IPR007241">
    <property type="entry name" value="Autophagy-rel_prot_9"/>
</dbReference>
<keyword evidence="4" id="KW-0812">Transmembrane</keyword>
<evidence type="ECO:0000256" key="5">
    <source>
        <dbReference type="ARBA" id="ARBA00022989"/>
    </source>
</evidence>
<evidence type="ECO:0000256" key="7">
    <source>
        <dbReference type="ARBA" id="ARBA00023055"/>
    </source>
</evidence>
<gene>
    <name evidence="10" type="ORF">SMTD_LOCUS20887</name>
</gene>
<keyword evidence="5" id="KW-1133">Transmembrane helix</keyword>
<evidence type="ECO:0000256" key="1">
    <source>
        <dbReference type="ARBA" id="ARBA00004511"/>
    </source>
</evidence>
<keyword evidence="6 9" id="KW-0072">Autophagy</keyword>
<comment type="similarity">
    <text evidence="2 9">Belongs to the ATG9 family.</text>
</comment>
<proteinExistence type="inferred from homology"/>
<evidence type="ECO:0000256" key="6">
    <source>
        <dbReference type="ARBA" id="ARBA00023006"/>
    </source>
</evidence>
<evidence type="ECO:0000256" key="4">
    <source>
        <dbReference type="ARBA" id="ARBA00022692"/>
    </source>
</evidence>
<keyword evidence="7 9" id="KW-0445">Lipid transport</keyword>
<name>A0A183Q2Q1_9TREM</name>
<protein>
    <recommendedName>
        <fullName evidence="9">Autophagy-related protein 9</fullName>
    </recommendedName>
</protein>
<evidence type="ECO:0000256" key="9">
    <source>
        <dbReference type="RuleBase" id="RU364027"/>
    </source>
</evidence>
<organism evidence="10 11">
    <name type="scientific">Schistosoma mattheei</name>
    <dbReference type="NCBI Taxonomy" id="31246"/>
    <lineage>
        <taxon>Eukaryota</taxon>
        <taxon>Metazoa</taxon>
        <taxon>Spiralia</taxon>
        <taxon>Lophotrochozoa</taxon>
        <taxon>Platyhelminthes</taxon>
        <taxon>Trematoda</taxon>
        <taxon>Digenea</taxon>
        <taxon>Strigeidida</taxon>
        <taxon>Schistosomatoidea</taxon>
        <taxon>Schistosomatidae</taxon>
        <taxon>Schistosoma</taxon>
    </lineage>
</organism>
<dbReference type="GO" id="GO:0006869">
    <property type="term" value="P:lipid transport"/>
    <property type="evidence" value="ECO:0007669"/>
    <property type="project" value="UniProtKB-KW"/>
</dbReference>